<dbReference type="GO" id="GO:0016491">
    <property type="term" value="F:oxidoreductase activity"/>
    <property type="evidence" value="ECO:0007669"/>
    <property type="project" value="InterPro"/>
</dbReference>
<dbReference type="PANTHER" id="PTHR36124:SF1">
    <property type="entry name" value="ER-BOUND OXYGENASE MPAB_MPAB'_RUBBER OXYGENASE CATALYTIC DOMAIN-CONTAINING PROTEIN"/>
    <property type="match status" value="1"/>
</dbReference>
<protein>
    <recommendedName>
        <fullName evidence="2">ER-bound oxygenase mpaB/mpaB'/Rubber oxygenase catalytic domain-containing protein</fullName>
    </recommendedName>
</protein>
<reference evidence="3" key="1">
    <citation type="submission" date="2016-09" db="EMBL/GenBank/DDBJ databases">
        <title>Draft genome of thermotolerant cyanobacterium Desertifilum sp. strain IPPAS B-1220.</title>
        <authorList>
            <person name="Sinetova M.A."/>
            <person name="Bolakhan K."/>
            <person name="Zayadan B.K."/>
            <person name="Mironov K.S."/>
            <person name="Ustinova V."/>
            <person name="Kupriyanova E.V."/>
            <person name="Sidorov R.A."/>
            <person name="Skrypnik A.N."/>
            <person name="Gogoleva N.E."/>
            <person name="Gogolev Y.V."/>
            <person name="Los D.A."/>
        </authorList>
    </citation>
    <scope>NUCLEOTIDE SEQUENCE [LARGE SCALE GENOMIC DNA]</scope>
    <source>
        <strain evidence="3">IPPAS B-1220</strain>
    </source>
</reference>
<evidence type="ECO:0000256" key="1">
    <source>
        <dbReference type="SAM" id="MobiDB-lite"/>
    </source>
</evidence>
<dbReference type="RefSeq" id="WP_069965323.1">
    <property type="nucleotide sequence ID" value="NZ_CM124774.1"/>
</dbReference>
<dbReference type="AlphaFoldDB" id="A0A1E5QRX2"/>
<dbReference type="Pfam" id="PF09995">
    <property type="entry name" value="MPAB_Lcp_cat"/>
    <property type="match status" value="1"/>
</dbReference>
<dbReference type="STRING" id="1781255.BH720_01245"/>
<dbReference type="PANTHER" id="PTHR36124">
    <property type="match status" value="1"/>
</dbReference>
<evidence type="ECO:0000313" key="3">
    <source>
        <dbReference type="EMBL" id="OEJ77083.1"/>
    </source>
</evidence>
<comment type="caution">
    <text evidence="3">The sequence shown here is derived from an EMBL/GenBank/DDBJ whole genome shotgun (WGS) entry which is preliminary data.</text>
</comment>
<proteinExistence type="predicted"/>
<evidence type="ECO:0000259" key="2">
    <source>
        <dbReference type="Pfam" id="PF09995"/>
    </source>
</evidence>
<dbReference type="InterPro" id="IPR018713">
    <property type="entry name" value="MPAB/Lcp_cat_dom"/>
</dbReference>
<sequence>MRGREDYFQRLQQLDPLDDHYEIYRFMVGYEFPWEMQRSLEVALMRTFCVPSISALLDKTGEFQHRPQKRYDDTGLIVAEIAKWGYESDRGSQALQRMNAIHGRFKISNEDFLYVLSTFIYEPIRWNARFGWRLMSETERLASFYFWREVGKRMHIQDIPETSPELERYNRDYEAQYFRYSDTNRRIGEATCELFLSWFPAILRSPLQSSIYTLLDDAVLEACGFPEVSPQKRSRLERLLKLRAKLVRFLPPRQQPDFFTDSHLRSYPSGYQISELGPPSVGKPSSER</sequence>
<feature type="region of interest" description="Disordered" evidence="1">
    <location>
        <begin position="269"/>
        <end position="288"/>
    </location>
</feature>
<accession>A0A1E5QRX2</accession>
<dbReference type="OrthoDB" id="9812943at2"/>
<feature type="domain" description="ER-bound oxygenase mpaB/mpaB'/Rubber oxygenase catalytic" evidence="2">
    <location>
        <begin position="44"/>
        <end position="241"/>
    </location>
</feature>
<dbReference type="InterPro" id="IPR046366">
    <property type="entry name" value="MPAB"/>
</dbReference>
<gene>
    <name evidence="3" type="ORF">BH720_01245</name>
</gene>
<name>A0A1E5QRX2_9CYAN</name>
<dbReference type="EMBL" id="MJGC01000016">
    <property type="protein sequence ID" value="OEJ77083.1"/>
    <property type="molecule type" value="Genomic_DNA"/>
</dbReference>
<organism evidence="3">
    <name type="scientific">Desertifilum tharense IPPAS B-1220</name>
    <dbReference type="NCBI Taxonomy" id="1781255"/>
    <lineage>
        <taxon>Bacteria</taxon>
        <taxon>Bacillati</taxon>
        <taxon>Cyanobacteriota</taxon>
        <taxon>Cyanophyceae</taxon>
        <taxon>Desertifilales</taxon>
        <taxon>Desertifilaceae</taxon>
        <taxon>Desertifilum</taxon>
    </lineage>
</organism>